<evidence type="ECO:0000256" key="1">
    <source>
        <dbReference type="ARBA" id="ARBA00022729"/>
    </source>
</evidence>
<protein>
    <submittedName>
        <fullName evidence="4">S-layer family protein</fullName>
    </submittedName>
</protein>
<dbReference type="AlphaFoldDB" id="A0A4R6TVQ8"/>
<evidence type="ECO:0000313" key="4">
    <source>
        <dbReference type="EMBL" id="TDQ36772.1"/>
    </source>
</evidence>
<dbReference type="RefSeq" id="WP_133581560.1">
    <property type="nucleotide sequence ID" value="NZ_SNYJ01000016.1"/>
</dbReference>
<dbReference type="PROSITE" id="PS51272">
    <property type="entry name" value="SLH"/>
    <property type="match status" value="2"/>
</dbReference>
<sequence>MKKRLIATLAAVTAYTFTTGQVAAFSDTNDHRFADSIQALEEQGVLQGDESGLFMPNKELTYGAAAAMLSRGLSIQPKTLQPAVADTYTEMRNTAWYASYVQALLDHDIVLPKETAATQSLTREAFANLLHQAIRTTGEYTTTLQYIVLADEEKVNPEYMGSIQFLLITDIADLTQDETFAPQTKITRAEAAHWLANAVEYVESYKAESPEADQNSPQVSVQEVDGEAVGDQRQVQFTVEAPTPGYALHVANVEYQEGVATVTLELQSPPPDSIQLQVITEISVTEPIREGYEIEVNELISSQAEERSF</sequence>
<evidence type="ECO:0000313" key="5">
    <source>
        <dbReference type="Proteomes" id="UP000295632"/>
    </source>
</evidence>
<keyword evidence="1 2" id="KW-0732">Signal</keyword>
<gene>
    <name evidence="4" type="ORF">EV213_11671</name>
</gene>
<name>A0A4R6TVQ8_9BACI</name>
<feature type="domain" description="SLH" evidence="3">
    <location>
        <begin position="146"/>
        <end position="209"/>
    </location>
</feature>
<dbReference type="EMBL" id="SNYJ01000016">
    <property type="protein sequence ID" value="TDQ36772.1"/>
    <property type="molecule type" value="Genomic_DNA"/>
</dbReference>
<feature type="signal peptide" evidence="2">
    <location>
        <begin position="1"/>
        <end position="24"/>
    </location>
</feature>
<proteinExistence type="predicted"/>
<organism evidence="4 5">
    <name type="scientific">Aureibacillus halotolerans</name>
    <dbReference type="NCBI Taxonomy" id="1508390"/>
    <lineage>
        <taxon>Bacteria</taxon>
        <taxon>Bacillati</taxon>
        <taxon>Bacillota</taxon>
        <taxon>Bacilli</taxon>
        <taxon>Bacillales</taxon>
        <taxon>Bacillaceae</taxon>
        <taxon>Aureibacillus</taxon>
    </lineage>
</organism>
<evidence type="ECO:0000256" key="2">
    <source>
        <dbReference type="SAM" id="SignalP"/>
    </source>
</evidence>
<dbReference type="Pfam" id="PF00395">
    <property type="entry name" value="SLH"/>
    <property type="match status" value="2"/>
</dbReference>
<dbReference type="InterPro" id="IPR025748">
    <property type="entry name" value="PrcB_C_dom"/>
</dbReference>
<feature type="domain" description="SLH" evidence="3">
    <location>
        <begin position="20"/>
        <end position="83"/>
    </location>
</feature>
<accession>A0A4R6TVQ8</accession>
<feature type="chain" id="PRO_5039387084" evidence="2">
    <location>
        <begin position="25"/>
        <end position="309"/>
    </location>
</feature>
<dbReference type="Proteomes" id="UP000295632">
    <property type="component" value="Unassembled WGS sequence"/>
</dbReference>
<dbReference type="InterPro" id="IPR001119">
    <property type="entry name" value="SLH_dom"/>
</dbReference>
<keyword evidence="5" id="KW-1185">Reference proteome</keyword>
<comment type="caution">
    <text evidence="4">The sequence shown here is derived from an EMBL/GenBank/DDBJ whole genome shotgun (WGS) entry which is preliminary data.</text>
</comment>
<reference evidence="4 5" key="1">
    <citation type="submission" date="2019-03" db="EMBL/GenBank/DDBJ databases">
        <title>Genomic Encyclopedia of Type Strains, Phase IV (KMG-IV): sequencing the most valuable type-strain genomes for metagenomic binning, comparative biology and taxonomic classification.</title>
        <authorList>
            <person name="Goeker M."/>
        </authorList>
    </citation>
    <scope>NUCLEOTIDE SEQUENCE [LARGE SCALE GENOMIC DNA]</scope>
    <source>
        <strain evidence="4 5">DSM 28697</strain>
    </source>
</reference>
<dbReference type="Pfam" id="PF14343">
    <property type="entry name" value="PrcB_C"/>
    <property type="match status" value="1"/>
</dbReference>
<dbReference type="OrthoDB" id="5845122at2"/>
<evidence type="ECO:0000259" key="3">
    <source>
        <dbReference type="PROSITE" id="PS51272"/>
    </source>
</evidence>